<reference evidence="1 2" key="1">
    <citation type="submission" date="2019-07" db="EMBL/GenBank/DDBJ databases">
        <title>Annotation for the trematode Paragonimus westermani.</title>
        <authorList>
            <person name="Choi Y.-J."/>
        </authorList>
    </citation>
    <scope>NUCLEOTIDE SEQUENCE [LARGE SCALE GENOMIC DNA]</scope>
    <source>
        <strain evidence="1">180907_Pwestermani</strain>
    </source>
</reference>
<accession>A0A8T0DAU0</accession>
<name>A0A8T0DAU0_9TREM</name>
<dbReference type="EMBL" id="JTDF01010259">
    <property type="protein sequence ID" value="KAF8563928.1"/>
    <property type="molecule type" value="Genomic_DNA"/>
</dbReference>
<dbReference type="AlphaFoldDB" id="A0A8T0DAU0"/>
<sequence>MNTGRILSREWKFERISTIVNLCSVSFCLHRQFVLLRTQFCPYFVFLLKQRKTWSGKAN</sequence>
<dbReference type="Proteomes" id="UP000699462">
    <property type="component" value="Unassembled WGS sequence"/>
</dbReference>
<organism evidence="1 2">
    <name type="scientific">Paragonimus westermani</name>
    <dbReference type="NCBI Taxonomy" id="34504"/>
    <lineage>
        <taxon>Eukaryota</taxon>
        <taxon>Metazoa</taxon>
        <taxon>Spiralia</taxon>
        <taxon>Lophotrochozoa</taxon>
        <taxon>Platyhelminthes</taxon>
        <taxon>Trematoda</taxon>
        <taxon>Digenea</taxon>
        <taxon>Plagiorchiida</taxon>
        <taxon>Troglotremata</taxon>
        <taxon>Troglotrematidae</taxon>
        <taxon>Paragonimus</taxon>
    </lineage>
</organism>
<evidence type="ECO:0000313" key="2">
    <source>
        <dbReference type="Proteomes" id="UP000699462"/>
    </source>
</evidence>
<gene>
    <name evidence="1" type="ORF">P879_11417</name>
</gene>
<evidence type="ECO:0000313" key="1">
    <source>
        <dbReference type="EMBL" id="KAF8563928.1"/>
    </source>
</evidence>
<protein>
    <submittedName>
        <fullName evidence="1">Uncharacterized protein</fullName>
    </submittedName>
</protein>
<proteinExistence type="predicted"/>
<keyword evidence="2" id="KW-1185">Reference proteome</keyword>
<comment type="caution">
    <text evidence="1">The sequence shown here is derived from an EMBL/GenBank/DDBJ whole genome shotgun (WGS) entry which is preliminary data.</text>
</comment>